<dbReference type="InterPro" id="IPR000873">
    <property type="entry name" value="AMP-dep_synth/lig_dom"/>
</dbReference>
<evidence type="ECO:0000259" key="5">
    <source>
        <dbReference type="PROSITE" id="PS50075"/>
    </source>
</evidence>
<dbReference type="GO" id="GO:0017000">
    <property type="term" value="P:antibiotic biosynthetic process"/>
    <property type="evidence" value="ECO:0007669"/>
    <property type="project" value="UniProtKB-ARBA"/>
</dbReference>
<gene>
    <name evidence="6" type="ORF">DN051_01355</name>
</gene>
<dbReference type="InterPro" id="IPR045851">
    <property type="entry name" value="AMP-bd_C_sf"/>
</dbReference>
<dbReference type="Gene3D" id="3.40.50.980">
    <property type="match status" value="2"/>
</dbReference>
<evidence type="ECO:0000313" key="6">
    <source>
        <dbReference type="EMBL" id="AWW35486.1"/>
    </source>
</evidence>
<dbReference type="CDD" id="cd19531">
    <property type="entry name" value="LCL_NRPS-like"/>
    <property type="match status" value="1"/>
</dbReference>
<proteinExistence type="predicted"/>
<dbReference type="InterPro" id="IPR023213">
    <property type="entry name" value="CAT-like_dom_sf"/>
</dbReference>
<dbReference type="Pfam" id="PF00501">
    <property type="entry name" value="AMP-binding"/>
    <property type="match status" value="1"/>
</dbReference>
<reference evidence="6 7" key="1">
    <citation type="journal article" date="2019" name="Int. J. Syst. Evol. Microbiol.">
        <title>Streptomyces cadmiisoli sp. nov., a novel actinomycete isolated from cadmium-contaminated soil.</title>
        <authorList>
            <person name="Li K."/>
            <person name="Tang X."/>
            <person name="Zhao J."/>
            <person name="Guo Y."/>
            <person name="Tang Y."/>
            <person name="Gao J."/>
        </authorList>
    </citation>
    <scope>NUCLEOTIDE SEQUENCE [LARGE SCALE GENOMIC DNA]</scope>
    <source>
        <strain evidence="6 7">ZFG47</strain>
    </source>
</reference>
<name>A0A2Z4ISH5_9ACTN</name>
<evidence type="ECO:0000256" key="2">
    <source>
        <dbReference type="ARBA" id="ARBA00022450"/>
    </source>
</evidence>
<comment type="cofactor">
    <cofactor evidence="1">
        <name>pantetheine 4'-phosphate</name>
        <dbReference type="ChEBI" id="CHEBI:47942"/>
    </cofactor>
</comment>
<dbReference type="GO" id="GO:0005737">
    <property type="term" value="C:cytoplasm"/>
    <property type="evidence" value="ECO:0007669"/>
    <property type="project" value="TreeGrafter"/>
</dbReference>
<feature type="region of interest" description="Disordered" evidence="4">
    <location>
        <begin position="1133"/>
        <end position="1174"/>
    </location>
</feature>
<dbReference type="FunFam" id="2.30.38.10:FF:000001">
    <property type="entry name" value="Non-ribosomal peptide synthetase PvdI"/>
    <property type="match status" value="1"/>
</dbReference>
<dbReference type="FunFam" id="1.10.1200.10:FF:000005">
    <property type="entry name" value="Nonribosomal peptide synthetase 1"/>
    <property type="match status" value="1"/>
</dbReference>
<accession>A0A2Z4ISH5</accession>
<dbReference type="PANTHER" id="PTHR45527:SF1">
    <property type="entry name" value="FATTY ACID SYNTHASE"/>
    <property type="match status" value="1"/>
</dbReference>
<evidence type="ECO:0000256" key="1">
    <source>
        <dbReference type="ARBA" id="ARBA00001957"/>
    </source>
</evidence>
<dbReference type="GO" id="GO:0008610">
    <property type="term" value="P:lipid biosynthetic process"/>
    <property type="evidence" value="ECO:0007669"/>
    <property type="project" value="UniProtKB-ARBA"/>
</dbReference>
<dbReference type="Gene3D" id="3.30.559.10">
    <property type="entry name" value="Chloramphenicol acetyltransferase-like domain"/>
    <property type="match status" value="1"/>
</dbReference>
<protein>
    <recommendedName>
        <fullName evidence="5">Carrier domain-containing protein</fullName>
    </recommendedName>
</protein>
<keyword evidence="2" id="KW-0596">Phosphopantetheine</keyword>
<dbReference type="NCBIfam" id="TIGR01733">
    <property type="entry name" value="AA-adenyl-dom"/>
    <property type="match status" value="1"/>
</dbReference>
<dbReference type="SMART" id="SM00823">
    <property type="entry name" value="PKS_PP"/>
    <property type="match status" value="1"/>
</dbReference>
<evidence type="ECO:0000256" key="3">
    <source>
        <dbReference type="ARBA" id="ARBA00022553"/>
    </source>
</evidence>
<dbReference type="PROSITE" id="PS00455">
    <property type="entry name" value="AMP_BINDING"/>
    <property type="match status" value="1"/>
</dbReference>
<dbReference type="Pfam" id="PF00668">
    <property type="entry name" value="Condensation"/>
    <property type="match status" value="1"/>
</dbReference>
<dbReference type="SUPFAM" id="SSF52777">
    <property type="entry name" value="CoA-dependent acyltransferases"/>
    <property type="match status" value="2"/>
</dbReference>
<keyword evidence="3" id="KW-0597">Phosphoprotein</keyword>
<dbReference type="InterPro" id="IPR036736">
    <property type="entry name" value="ACP-like_sf"/>
</dbReference>
<dbReference type="InterPro" id="IPR001242">
    <property type="entry name" value="Condensation_dom"/>
</dbReference>
<feature type="region of interest" description="Disordered" evidence="4">
    <location>
        <begin position="667"/>
        <end position="689"/>
    </location>
</feature>
<sequence>MPEDQVFRGEATAIPEALTGLPGAGPAWEPSGHNAANAIGPALVTPLPAPVPGPDAGAGNPLSLQQEQVWFARQLAPEGHAHHAQTMIHVAGPFDVDLLDRVLTEMTRRHEILRTTYAETDGTPCQVVHAPQPVRAKRVDLRAHREGQHKLLDEIAGAELRTPFDAEHLPLIRWTVVQLADEQHELIVVAHHLLHDGWTFSLLLREFRTLYNAFGQGAESSLPEPGLQYRDFAHWQRATLQTRLMQEQLAYWQNQLRDLPPLLELPLDRPRPATQSFRGQTIRVDLPDGLSAGLHGFCQDHEVTVFSTMLAAFHTLLYRYTGQADVCVGSWFAGRRVPRTEDVVGRLVNTVLLRCEVDATLGFADLVEKVHRVVLDATANDLLPFPELVRVLNPDREPGRNPLTDVLFSVDDSPSEGLVLDLAGATGTVSGHGNAGGDGSAKTDLHVTVTRLDGRGPDRKEADGRITLLWEYAADLFDAATVQRMADGYLRLLADAIHRPTAPLFKLAVLSPQERKTILDDWNPEPRPTAHADAGPLVRAGSGVHSRPGGHDGLLVHDAVRAQARRTPDAPAVRDGAREVSYAELIHRADSLAGILHARGVVPRAVVGVCLPRGADLVIAQLAVLFAGAAYLPLDPENPPVRLADQYTAAGAVLVLTDRVTAERLPGDLPQLPMDRLPEPAEAVPADRPPTRPDDLAYLIATSGSTGRPKLVMVEHRSLANAVAWRCRRCALGPTDRIGQVASPGFDTSVMDIWPTLVSGAALYVPDLDTRLDPERLRTWLVEEGITVTELPTALGERVLALSWPPAPALRELITGGDRLRVRPAADLPFRVLNEYGPTEITATATAGHVDPAGSDGPPDIGRPITGARAYVLDAGRQLVPPGATGELWIGGIGVARGYHGAPGLTADRFVADPYAGVPGRRMYRTGDLARHLPDGRIAFIGRRDRQIKLRGYRIEPAEIVEVLRAHPAVTDAVVLARSAEDGLGEKRLVAYLEAKDRPDLRQQVREHLANRLPRYMIPSDVMVLDALPLNRNGKVDERALPAPGPAEPEAGFRPPRTETERRLADTWCAVLRLERVGVDDNFFDVGGHSLLLAAVQRELARQGHDLPIVTFFEHTTVHQLAAYLDDRAVAEGKDVDESGGAARGAGRARLDRRRAAARSAGVVGGGDSTRQQT</sequence>
<dbReference type="Gene3D" id="3.30.559.30">
    <property type="entry name" value="Nonribosomal peptide synthetase, condensation domain"/>
    <property type="match status" value="1"/>
</dbReference>
<dbReference type="Gene3D" id="3.30.300.30">
    <property type="match status" value="1"/>
</dbReference>
<feature type="compositionally biased region" description="Low complexity" evidence="4">
    <location>
        <begin position="1139"/>
        <end position="1148"/>
    </location>
</feature>
<organism evidence="6 7">
    <name type="scientific">Streptomyces cadmiisoli</name>
    <dbReference type="NCBI Taxonomy" id="2184053"/>
    <lineage>
        <taxon>Bacteria</taxon>
        <taxon>Bacillati</taxon>
        <taxon>Actinomycetota</taxon>
        <taxon>Actinomycetes</taxon>
        <taxon>Kitasatosporales</taxon>
        <taxon>Streptomycetaceae</taxon>
        <taxon>Streptomyces</taxon>
        <taxon>Streptomyces aurantiacus group</taxon>
    </lineage>
</organism>
<dbReference type="Gene3D" id="1.10.1200.10">
    <property type="entry name" value="ACP-like"/>
    <property type="match status" value="1"/>
</dbReference>
<dbReference type="PANTHER" id="PTHR45527">
    <property type="entry name" value="NONRIBOSOMAL PEPTIDE SYNTHETASE"/>
    <property type="match status" value="1"/>
</dbReference>
<evidence type="ECO:0000313" key="7">
    <source>
        <dbReference type="Proteomes" id="UP000249616"/>
    </source>
</evidence>
<dbReference type="SUPFAM" id="SSF56801">
    <property type="entry name" value="Acetyl-CoA synthetase-like"/>
    <property type="match status" value="1"/>
</dbReference>
<dbReference type="PROSITE" id="PS50075">
    <property type="entry name" value="CARRIER"/>
    <property type="match status" value="1"/>
</dbReference>
<dbReference type="Proteomes" id="UP000249616">
    <property type="component" value="Chromosome"/>
</dbReference>
<feature type="region of interest" description="Disordered" evidence="4">
    <location>
        <begin position="1037"/>
        <end position="1059"/>
    </location>
</feature>
<dbReference type="Pfam" id="PF00550">
    <property type="entry name" value="PP-binding"/>
    <property type="match status" value="1"/>
</dbReference>
<keyword evidence="7" id="KW-1185">Reference proteome</keyword>
<dbReference type="Gene3D" id="2.30.38.10">
    <property type="entry name" value="Luciferase, Domain 3"/>
    <property type="match status" value="1"/>
</dbReference>
<dbReference type="InterPro" id="IPR009081">
    <property type="entry name" value="PP-bd_ACP"/>
</dbReference>
<dbReference type="GO" id="GO:0044550">
    <property type="term" value="P:secondary metabolite biosynthetic process"/>
    <property type="evidence" value="ECO:0007669"/>
    <property type="project" value="TreeGrafter"/>
</dbReference>
<feature type="domain" description="Carrier" evidence="5">
    <location>
        <begin position="1055"/>
        <end position="1129"/>
    </location>
</feature>
<dbReference type="Pfam" id="PF13193">
    <property type="entry name" value="AMP-binding_C"/>
    <property type="match status" value="1"/>
</dbReference>
<dbReference type="InterPro" id="IPR025110">
    <property type="entry name" value="AMP-bd_C"/>
</dbReference>
<dbReference type="RefSeq" id="WP_112437664.1">
    <property type="nucleotide sequence ID" value="NZ_CP030073.1"/>
</dbReference>
<dbReference type="GO" id="GO:0003824">
    <property type="term" value="F:catalytic activity"/>
    <property type="evidence" value="ECO:0007669"/>
    <property type="project" value="InterPro"/>
</dbReference>
<dbReference type="InterPro" id="IPR020845">
    <property type="entry name" value="AMP-binding_CS"/>
</dbReference>
<dbReference type="SUPFAM" id="SSF47336">
    <property type="entry name" value="ACP-like"/>
    <property type="match status" value="1"/>
</dbReference>
<dbReference type="InterPro" id="IPR010071">
    <property type="entry name" value="AA_adenyl_dom"/>
</dbReference>
<dbReference type="CDD" id="cd05930">
    <property type="entry name" value="A_NRPS"/>
    <property type="match status" value="1"/>
</dbReference>
<dbReference type="EMBL" id="CP030073">
    <property type="protein sequence ID" value="AWW35486.1"/>
    <property type="molecule type" value="Genomic_DNA"/>
</dbReference>
<dbReference type="GO" id="GO:0043041">
    <property type="term" value="P:amino acid activation for nonribosomal peptide biosynthetic process"/>
    <property type="evidence" value="ECO:0007669"/>
    <property type="project" value="TreeGrafter"/>
</dbReference>
<dbReference type="InterPro" id="IPR020806">
    <property type="entry name" value="PKS_PP-bd"/>
</dbReference>
<dbReference type="AlphaFoldDB" id="A0A2Z4ISH5"/>
<dbReference type="KEGG" id="scad:DN051_01355"/>
<dbReference type="GO" id="GO:0031177">
    <property type="term" value="F:phosphopantetheine binding"/>
    <property type="evidence" value="ECO:0007669"/>
    <property type="project" value="InterPro"/>
</dbReference>
<evidence type="ECO:0000256" key="4">
    <source>
        <dbReference type="SAM" id="MobiDB-lite"/>
    </source>
</evidence>